<sequence>MKRTKLLALALAGVMVLALLTGCSDSSSKAKQVEECFRSLMKQQGGDYQKDETLDKKLEVIAQQFLPDWLDDRNGGLTEDARNIIKNELGDYLETGCVWLWYGEVKPGQSALTQAESMKRCDMVEFTILEPGTKLEAIAFTMTGEKSDGHRYYLALETNATVKTPQT</sequence>
<reference evidence="2" key="1">
    <citation type="submission" date="2021-10" db="EMBL/GenBank/DDBJ databases">
        <title>Anaerobic single-cell dispensing facilitates the cultivation of human gut bacteria.</title>
        <authorList>
            <person name="Afrizal A."/>
        </authorList>
    </citation>
    <scope>NUCLEOTIDE SEQUENCE</scope>
    <source>
        <strain evidence="2">CLA-AA-H233</strain>
    </source>
</reference>
<keyword evidence="3" id="KW-1185">Reference proteome</keyword>
<evidence type="ECO:0000313" key="2">
    <source>
        <dbReference type="EMBL" id="MCC2199167.1"/>
    </source>
</evidence>
<comment type="caution">
    <text evidence="2">The sequence shown here is derived from an EMBL/GenBank/DDBJ whole genome shotgun (WGS) entry which is preliminary data.</text>
</comment>
<dbReference type="RefSeq" id="WP_227620745.1">
    <property type="nucleotide sequence ID" value="NZ_JAJEQL010000009.1"/>
</dbReference>
<dbReference type="EMBL" id="JAJEQL010000009">
    <property type="protein sequence ID" value="MCC2199167.1"/>
    <property type="molecule type" value="Genomic_DNA"/>
</dbReference>
<organism evidence="2 3">
    <name type="scientific">Faecalibacterium butyricigenerans</name>
    <dbReference type="NCBI Taxonomy" id="1851427"/>
    <lineage>
        <taxon>Bacteria</taxon>
        <taxon>Bacillati</taxon>
        <taxon>Bacillota</taxon>
        <taxon>Clostridia</taxon>
        <taxon>Eubacteriales</taxon>
        <taxon>Oscillospiraceae</taxon>
        <taxon>Faecalibacterium</taxon>
    </lineage>
</organism>
<accession>A0ABS8F7T4</accession>
<evidence type="ECO:0000256" key="1">
    <source>
        <dbReference type="SAM" id="SignalP"/>
    </source>
</evidence>
<dbReference type="PROSITE" id="PS51257">
    <property type="entry name" value="PROKAR_LIPOPROTEIN"/>
    <property type="match status" value="1"/>
</dbReference>
<evidence type="ECO:0008006" key="4">
    <source>
        <dbReference type="Google" id="ProtNLM"/>
    </source>
</evidence>
<protein>
    <recommendedName>
        <fullName evidence="4">Lipoprotein</fullName>
    </recommendedName>
</protein>
<gene>
    <name evidence="2" type="ORF">LKD23_05250</name>
</gene>
<feature type="chain" id="PRO_5045921081" description="Lipoprotein" evidence="1">
    <location>
        <begin position="22"/>
        <end position="167"/>
    </location>
</feature>
<feature type="signal peptide" evidence="1">
    <location>
        <begin position="1"/>
        <end position="21"/>
    </location>
</feature>
<dbReference type="Proteomes" id="UP001430637">
    <property type="component" value="Unassembled WGS sequence"/>
</dbReference>
<name>A0ABS8F7T4_9FIRM</name>
<keyword evidence="1" id="KW-0732">Signal</keyword>
<proteinExistence type="predicted"/>
<evidence type="ECO:0000313" key="3">
    <source>
        <dbReference type="Proteomes" id="UP001430637"/>
    </source>
</evidence>